<evidence type="ECO:0000313" key="2">
    <source>
        <dbReference type="EMBL" id="KIL61145.1"/>
    </source>
</evidence>
<organism evidence="2 3">
    <name type="scientific">Amanita muscaria (strain Koide BX008)</name>
    <dbReference type="NCBI Taxonomy" id="946122"/>
    <lineage>
        <taxon>Eukaryota</taxon>
        <taxon>Fungi</taxon>
        <taxon>Dikarya</taxon>
        <taxon>Basidiomycota</taxon>
        <taxon>Agaricomycotina</taxon>
        <taxon>Agaricomycetes</taxon>
        <taxon>Agaricomycetidae</taxon>
        <taxon>Agaricales</taxon>
        <taxon>Pluteineae</taxon>
        <taxon>Amanitaceae</taxon>
        <taxon>Amanita</taxon>
    </lineage>
</organism>
<dbReference type="HOGENOM" id="CLU_792198_0_0_1"/>
<sequence length="325" mass="37112">MLKCRLVNREFNEIIRSSTLFQDFQSHLEEFNGLRVVGFDHVEGFCSSLSNLYKSVATSSIDRNRWKVTRISILRGTRFFAYESLVAQVVCGRVIVYLRIERKSHLRQAGNPSKATPKTQTSDHSTPSPDNATYSRDTTPPTAPGLSSSGRHLASDEITYSKVYTAVASYHEKCIEAIRFPEGKGLSLPQIAVLARCVNNFAPIYFIYGENHYWFAHVMIETAKLIETDFTLETMPKRKRRTLSGLLTPNKPISDVIKVKTMYDEQWAAFVQDIHDSINSYNSEIYQQALQRSLEEEERKKCAEVERLAAEKDRPIAEAQEEIKD</sequence>
<feature type="region of interest" description="Disordered" evidence="1">
    <location>
        <begin position="108"/>
        <end position="150"/>
    </location>
</feature>
<dbReference type="EMBL" id="KN818288">
    <property type="protein sequence ID" value="KIL61145.1"/>
    <property type="molecule type" value="Genomic_DNA"/>
</dbReference>
<gene>
    <name evidence="2" type="ORF">M378DRAFT_867265</name>
</gene>
<evidence type="ECO:0000313" key="3">
    <source>
        <dbReference type="Proteomes" id="UP000054549"/>
    </source>
</evidence>
<feature type="compositionally biased region" description="Polar residues" evidence="1">
    <location>
        <begin position="110"/>
        <end position="150"/>
    </location>
</feature>
<dbReference type="Proteomes" id="UP000054549">
    <property type="component" value="Unassembled WGS sequence"/>
</dbReference>
<keyword evidence="3" id="KW-1185">Reference proteome</keyword>
<protein>
    <submittedName>
        <fullName evidence="2">Uncharacterized protein</fullName>
    </submittedName>
</protein>
<dbReference type="STRING" id="946122.A0A0C2SDN8"/>
<name>A0A0C2SDN8_AMAMK</name>
<dbReference type="InParanoid" id="A0A0C2SDN8"/>
<dbReference type="AlphaFoldDB" id="A0A0C2SDN8"/>
<accession>A0A0C2SDN8</accession>
<evidence type="ECO:0000256" key="1">
    <source>
        <dbReference type="SAM" id="MobiDB-lite"/>
    </source>
</evidence>
<reference evidence="2 3" key="1">
    <citation type="submission" date="2014-04" db="EMBL/GenBank/DDBJ databases">
        <title>Evolutionary Origins and Diversification of the Mycorrhizal Mutualists.</title>
        <authorList>
            <consortium name="DOE Joint Genome Institute"/>
            <consortium name="Mycorrhizal Genomics Consortium"/>
            <person name="Kohler A."/>
            <person name="Kuo A."/>
            <person name="Nagy L.G."/>
            <person name="Floudas D."/>
            <person name="Copeland A."/>
            <person name="Barry K.W."/>
            <person name="Cichocki N."/>
            <person name="Veneault-Fourrey C."/>
            <person name="LaButti K."/>
            <person name="Lindquist E.A."/>
            <person name="Lipzen A."/>
            <person name="Lundell T."/>
            <person name="Morin E."/>
            <person name="Murat C."/>
            <person name="Riley R."/>
            <person name="Ohm R."/>
            <person name="Sun H."/>
            <person name="Tunlid A."/>
            <person name="Henrissat B."/>
            <person name="Grigoriev I.V."/>
            <person name="Hibbett D.S."/>
            <person name="Martin F."/>
        </authorList>
    </citation>
    <scope>NUCLEOTIDE SEQUENCE [LARGE SCALE GENOMIC DNA]</scope>
    <source>
        <strain evidence="2 3">Koide BX008</strain>
    </source>
</reference>
<proteinExistence type="predicted"/>